<evidence type="ECO:0000313" key="2">
    <source>
        <dbReference type="EMBL" id="EGI66172.1"/>
    </source>
</evidence>
<accession>F4WI21</accession>
<dbReference type="AlphaFoldDB" id="F4WI21"/>
<dbReference type="InParanoid" id="F4WI21"/>
<feature type="compositionally biased region" description="Basic and acidic residues" evidence="1">
    <location>
        <begin position="149"/>
        <end position="166"/>
    </location>
</feature>
<dbReference type="EMBL" id="GL888170">
    <property type="protein sequence ID" value="EGI66172.1"/>
    <property type="molecule type" value="Genomic_DNA"/>
</dbReference>
<feature type="region of interest" description="Disordered" evidence="1">
    <location>
        <begin position="123"/>
        <end position="176"/>
    </location>
</feature>
<proteinExistence type="predicted"/>
<evidence type="ECO:0000256" key="1">
    <source>
        <dbReference type="SAM" id="MobiDB-lite"/>
    </source>
</evidence>
<feature type="compositionally biased region" description="Polar residues" evidence="1">
    <location>
        <begin position="124"/>
        <end position="133"/>
    </location>
</feature>
<organism evidence="3">
    <name type="scientific">Acromyrmex echinatior</name>
    <name type="common">Panamanian leafcutter ant</name>
    <name type="synonym">Acromyrmex octospinosus echinatior</name>
    <dbReference type="NCBI Taxonomy" id="103372"/>
    <lineage>
        <taxon>Eukaryota</taxon>
        <taxon>Metazoa</taxon>
        <taxon>Ecdysozoa</taxon>
        <taxon>Arthropoda</taxon>
        <taxon>Hexapoda</taxon>
        <taxon>Insecta</taxon>
        <taxon>Pterygota</taxon>
        <taxon>Neoptera</taxon>
        <taxon>Endopterygota</taxon>
        <taxon>Hymenoptera</taxon>
        <taxon>Apocrita</taxon>
        <taxon>Aculeata</taxon>
        <taxon>Formicoidea</taxon>
        <taxon>Formicidae</taxon>
        <taxon>Myrmicinae</taxon>
        <taxon>Acromyrmex</taxon>
    </lineage>
</organism>
<dbReference type="Proteomes" id="UP000007755">
    <property type="component" value="Unassembled WGS sequence"/>
</dbReference>
<name>F4WI21_ACREC</name>
<gene>
    <name evidence="2" type="ORF">G5I_05290</name>
</gene>
<keyword evidence="3" id="KW-1185">Reference proteome</keyword>
<evidence type="ECO:0000313" key="3">
    <source>
        <dbReference type="Proteomes" id="UP000007755"/>
    </source>
</evidence>
<protein>
    <submittedName>
        <fullName evidence="2">Uncharacterized protein</fullName>
    </submittedName>
</protein>
<reference evidence="2" key="1">
    <citation type="submission" date="2011-02" db="EMBL/GenBank/DDBJ databases">
        <title>The genome of the leaf-cutting ant Acromyrmex echinatior suggests key adaptations to social evolution and fungus farming.</title>
        <authorList>
            <person name="Nygaard S."/>
            <person name="Zhang G."/>
        </authorList>
    </citation>
    <scope>NUCLEOTIDE SEQUENCE</scope>
</reference>
<sequence length="176" mass="18535">MSEHAAAPAAKSAVTFRCKHIYDRSYATILKNRTPKEKLERSRRNARTALGAQIISLNAPTFRGPPPSAAQQSAAAIIATSFILSQCAQPRTESRESRCGCGTAAAVAVAVAVVAVPLLAKTNLPDTESSSPGRQKATGAGPACIPQLHEAEERSHLAPQPERVEPRGLPGDSLHP</sequence>